<dbReference type="GO" id="GO:0004842">
    <property type="term" value="F:ubiquitin-protein transferase activity"/>
    <property type="evidence" value="ECO:0007669"/>
    <property type="project" value="TreeGrafter"/>
</dbReference>
<feature type="compositionally biased region" description="Polar residues" evidence="6">
    <location>
        <begin position="663"/>
        <end position="681"/>
    </location>
</feature>
<dbReference type="GO" id="GO:0000724">
    <property type="term" value="P:double-strand break repair via homologous recombination"/>
    <property type="evidence" value="ECO:0007669"/>
    <property type="project" value="TreeGrafter"/>
</dbReference>
<feature type="domain" description="BRCT" evidence="7">
    <location>
        <begin position="760"/>
        <end position="828"/>
    </location>
</feature>
<feature type="region of interest" description="Disordered" evidence="6">
    <location>
        <begin position="1"/>
        <end position="53"/>
    </location>
</feature>
<feature type="compositionally biased region" description="Polar residues" evidence="6">
    <location>
        <begin position="529"/>
        <end position="554"/>
    </location>
</feature>
<dbReference type="InParanoid" id="A0A151ZFL1"/>
<dbReference type="GO" id="GO:0005634">
    <property type="term" value="C:nucleus"/>
    <property type="evidence" value="ECO:0007669"/>
    <property type="project" value="UniProtKB-SubCell"/>
</dbReference>
<feature type="compositionally biased region" description="Polar residues" evidence="6">
    <location>
        <begin position="1"/>
        <end position="16"/>
    </location>
</feature>
<dbReference type="FunCoup" id="A0A151ZFL1">
    <property type="interactions" value="509"/>
</dbReference>
<evidence type="ECO:0000313" key="8">
    <source>
        <dbReference type="EMBL" id="KYQ92699.1"/>
    </source>
</evidence>
<feature type="region of interest" description="Disordered" evidence="6">
    <location>
        <begin position="79"/>
        <end position="99"/>
    </location>
</feature>
<dbReference type="CDD" id="cd00027">
    <property type="entry name" value="BRCT"/>
    <property type="match status" value="1"/>
</dbReference>
<dbReference type="PANTHER" id="PTHR13763">
    <property type="entry name" value="BREAST CANCER TYPE 1 SUSCEPTIBILITY PROTEIN BRCA1"/>
    <property type="match status" value="1"/>
</dbReference>
<comment type="subcellular location">
    <subcellularLocation>
        <location evidence="1">Nucleus</location>
    </subcellularLocation>
</comment>
<keyword evidence="4" id="KW-0234">DNA repair</keyword>
<feature type="compositionally biased region" description="Low complexity" evidence="6">
    <location>
        <begin position="22"/>
        <end position="35"/>
    </location>
</feature>
<evidence type="ECO:0000256" key="3">
    <source>
        <dbReference type="ARBA" id="ARBA00022763"/>
    </source>
</evidence>
<keyword evidence="9" id="KW-1185">Reference proteome</keyword>
<evidence type="ECO:0000256" key="6">
    <source>
        <dbReference type="SAM" id="MobiDB-lite"/>
    </source>
</evidence>
<evidence type="ECO:0000256" key="2">
    <source>
        <dbReference type="ARBA" id="ARBA00022737"/>
    </source>
</evidence>
<dbReference type="SMART" id="SM00292">
    <property type="entry name" value="BRCT"/>
    <property type="match status" value="2"/>
</dbReference>
<dbReference type="OrthoDB" id="2384350at2759"/>
<feature type="compositionally biased region" description="Polar residues" evidence="6">
    <location>
        <begin position="578"/>
        <end position="597"/>
    </location>
</feature>
<dbReference type="Proteomes" id="UP000076078">
    <property type="component" value="Unassembled WGS sequence"/>
</dbReference>
<feature type="compositionally biased region" description="Low complexity" evidence="6">
    <location>
        <begin position="453"/>
        <end position="483"/>
    </location>
</feature>
<dbReference type="PANTHER" id="PTHR13763:SF0">
    <property type="entry name" value="BREAST CANCER TYPE 1 SUSCEPTIBILITY PROTEIN"/>
    <property type="match status" value="1"/>
</dbReference>
<dbReference type="InterPro" id="IPR001357">
    <property type="entry name" value="BRCT_dom"/>
</dbReference>
<dbReference type="EMBL" id="LODT01000029">
    <property type="protein sequence ID" value="KYQ92699.1"/>
    <property type="molecule type" value="Genomic_DNA"/>
</dbReference>
<dbReference type="Pfam" id="PF00533">
    <property type="entry name" value="BRCT"/>
    <property type="match status" value="1"/>
</dbReference>
<feature type="compositionally biased region" description="Low complexity" evidence="6">
    <location>
        <begin position="696"/>
        <end position="717"/>
    </location>
</feature>
<feature type="compositionally biased region" description="Low complexity" evidence="6">
    <location>
        <begin position="555"/>
        <end position="577"/>
    </location>
</feature>
<feature type="compositionally biased region" description="Low complexity" evidence="6">
    <location>
        <begin position="397"/>
        <end position="408"/>
    </location>
</feature>
<keyword evidence="3" id="KW-0227">DNA damage</keyword>
<dbReference type="OMA" id="DKQQSQD"/>
<evidence type="ECO:0000256" key="1">
    <source>
        <dbReference type="ARBA" id="ARBA00004123"/>
    </source>
</evidence>
<dbReference type="InterPro" id="IPR036420">
    <property type="entry name" value="BRCT_dom_sf"/>
</dbReference>
<accession>A0A151ZFL1</accession>
<name>A0A151ZFL1_TIELA</name>
<proteinExistence type="predicted"/>
<feature type="compositionally biased region" description="Polar residues" evidence="6">
    <location>
        <begin position="625"/>
        <end position="651"/>
    </location>
</feature>
<dbReference type="SUPFAM" id="SSF52113">
    <property type="entry name" value="BRCT domain"/>
    <property type="match status" value="2"/>
</dbReference>
<dbReference type="PROSITE" id="PS50172">
    <property type="entry name" value="BRCT"/>
    <property type="match status" value="2"/>
</dbReference>
<evidence type="ECO:0000313" key="9">
    <source>
        <dbReference type="Proteomes" id="UP000076078"/>
    </source>
</evidence>
<dbReference type="Pfam" id="PF16589">
    <property type="entry name" value="BRCT_2"/>
    <property type="match status" value="1"/>
</dbReference>
<evidence type="ECO:0000259" key="7">
    <source>
        <dbReference type="PROSITE" id="PS50172"/>
    </source>
</evidence>
<evidence type="ECO:0000256" key="5">
    <source>
        <dbReference type="ARBA" id="ARBA00023242"/>
    </source>
</evidence>
<protein>
    <recommendedName>
        <fullName evidence="7">BRCT domain-containing protein</fullName>
    </recommendedName>
</protein>
<feature type="domain" description="BRCT" evidence="7">
    <location>
        <begin position="844"/>
        <end position="948"/>
    </location>
</feature>
<dbReference type="GO" id="GO:0045944">
    <property type="term" value="P:positive regulation of transcription by RNA polymerase II"/>
    <property type="evidence" value="ECO:0007669"/>
    <property type="project" value="TreeGrafter"/>
</dbReference>
<gene>
    <name evidence="8" type="ORF">DLAC_06700</name>
</gene>
<evidence type="ECO:0000256" key="4">
    <source>
        <dbReference type="ARBA" id="ARBA00023204"/>
    </source>
</evidence>
<dbReference type="InterPro" id="IPR031099">
    <property type="entry name" value="BRCA1-associated"/>
</dbReference>
<dbReference type="STRING" id="361077.A0A151ZFL1"/>
<keyword evidence="5" id="KW-0539">Nucleus</keyword>
<dbReference type="AlphaFoldDB" id="A0A151ZFL1"/>
<organism evidence="8 9">
    <name type="scientific">Tieghemostelium lacteum</name>
    <name type="common">Slime mold</name>
    <name type="synonym">Dictyostelium lacteum</name>
    <dbReference type="NCBI Taxonomy" id="361077"/>
    <lineage>
        <taxon>Eukaryota</taxon>
        <taxon>Amoebozoa</taxon>
        <taxon>Evosea</taxon>
        <taxon>Eumycetozoa</taxon>
        <taxon>Dictyostelia</taxon>
        <taxon>Dictyosteliales</taxon>
        <taxon>Raperosteliaceae</taxon>
        <taxon>Tieghemostelium</taxon>
    </lineage>
</organism>
<keyword evidence="2" id="KW-0677">Repeat</keyword>
<feature type="region of interest" description="Disordered" evidence="6">
    <location>
        <begin position="663"/>
        <end position="718"/>
    </location>
</feature>
<feature type="region of interest" description="Disordered" evidence="6">
    <location>
        <begin position="322"/>
        <end position="651"/>
    </location>
</feature>
<dbReference type="Gene3D" id="3.40.50.10190">
    <property type="entry name" value="BRCT domain"/>
    <property type="match status" value="2"/>
</dbReference>
<sequence length="967" mass="109000">MNETPISSLESGTSDLISFYKSQTTPPTPTNSNNSKNEDESQNNKPQPPQKQQSVIYVNENQEDILSFNYQYGNSQNLNSVPIKSEDSNNSLSLQQQPQDYSLYEEEEYEEDYNSQSFMINENNSNEILFTLENNNNNNYQTVSLAVWDAVTSQDPKLIFARGGEKIKRKRGITIPDEIKQRDQVTIDDLMKTDFLRIGDRLTYTVAGLQHVGILMRGGFIEYRDETLPSVHSWLVKVLSGLEPNKKFHWFSPYDGIFLRGKSLNHIRTLFESMYYKSSDNQIIKRETTTSSPFANREDLSRKRVLENQFALPTSSKLYLNSESTSPLKKLKSEHSQNSKTPPKPQPSSPQHVVVLTNNNNNNNNQPTQMSIDEDNLPTVPLPDDMVINLEEEDFRSQQSQQPSQTPSIKKEESSSPMSSYGHYDIGGSMQSESDDDTTLTPSLTIQPKSYISPMKPKSHSQPQPQRQSPNNSKLSPQQTQSQDSDHHSPYKVPPNSKNNSQESNDHGSLSNLITLNNISNNNSNNNTQTKAQVSLSDSVKSFKTPSPLNSQYISQPLYQTSQPQPQQQAHSQSQSQYKATQPPYQTPLPSQNLSNDKSQNEQESKSQQNSTPTKSPNRIIHLTPTDQTSIKNINSQQSKSPTSQAKQDVDSSFTVQANTQSMSFPPFQIPNSNTIHQQSSNNNKNNDDEMNISPQKSVNTQQSSSSSVDIKSQQRSLSKIEVEQDTCIKESSEPKPVILGTGLSNVMKLHIISLCNAIGGRYQSTFDDSVTHVVCLSESTDGSHRITKRTIKYQLGALKSNVKVVSFDWILDSLVQSKWLLEDTYEITGDTNSPTDRSRQLLHEKRLFYGYTFYLAEETFVSSPSLSEITSLIRQSGGIVLNGNPPNPENLQELLSPKCVVLCHPKYTSHQQSKKIYLDTKHYPLSFKWILDSISNYEILEQELYIVNISSDSIASILNEQPTVSF</sequence>
<reference evidence="8 9" key="1">
    <citation type="submission" date="2015-12" db="EMBL/GenBank/DDBJ databases">
        <title>Dictyostelia acquired genes for synthesis and detection of signals that induce cell-type specialization by lateral gene transfer from prokaryotes.</title>
        <authorList>
            <person name="Gloeckner G."/>
            <person name="Schaap P."/>
        </authorList>
    </citation>
    <scope>NUCLEOTIDE SEQUENCE [LARGE SCALE GENOMIC DNA]</scope>
    <source>
        <strain evidence="8 9">TK</strain>
    </source>
</reference>
<feature type="compositionally biased region" description="Low complexity" evidence="6">
    <location>
        <begin position="88"/>
        <end position="97"/>
    </location>
</feature>
<comment type="caution">
    <text evidence="8">The sequence shown here is derived from an EMBL/GenBank/DDBJ whole genome shotgun (WGS) entry which is preliminary data.</text>
</comment>
<feature type="compositionally biased region" description="Low complexity" evidence="6">
    <location>
        <begin position="509"/>
        <end position="528"/>
    </location>
</feature>